<dbReference type="GO" id="GO:0046872">
    <property type="term" value="F:metal ion binding"/>
    <property type="evidence" value="ECO:0007669"/>
    <property type="project" value="UniProtKB-KW"/>
</dbReference>
<dbReference type="InterPro" id="IPR027417">
    <property type="entry name" value="P-loop_NTPase"/>
</dbReference>
<dbReference type="PANTHER" id="PTHR42714">
    <property type="entry name" value="TRNA MODIFICATION GTPASE GTPBP3"/>
    <property type="match status" value="1"/>
</dbReference>
<dbReference type="AlphaFoldDB" id="A0A9D2M5Z2"/>
<dbReference type="PROSITE" id="PS51709">
    <property type="entry name" value="G_TRME"/>
    <property type="match status" value="1"/>
</dbReference>
<dbReference type="SUPFAM" id="SSF52540">
    <property type="entry name" value="P-loop containing nucleoside triphosphate hydrolases"/>
    <property type="match status" value="1"/>
</dbReference>
<dbReference type="Gene3D" id="3.40.50.300">
    <property type="entry name" value="P-loop containing nucleotide triphosphate hydrolases"/>
    <property type="match status" value="1"/>
</dbReference>
<comment type="subunit">
    <text evidence="6">Homodimer. Heterotetramer of two MnmE and two MnmG subunits.</text>
</comment>
<accession>A0A9D2M5Z2</accession>
<dbReference type="InterPro" id="IPR025867">
    <property type="entry name" value="MnmE_helical"/>
</dbReference>
<feature type="binding site" evidence="6">
    <location>
        <position position="251"/>
    </location>
    <ligand>
        <name>K(+)</name>
        <dbReference type="ChEBI" id="CHEBI:29103"/>
    </ligand>
</feature>
<comment type="caution">
    <text evidence="6">Lacks conserved residue(s) required for the propagation of feature annotation.</text>
</comment>
<dbReference type="GO" id="GO:0030488">
    <property type="term" value="P:tRNA methylation"/>
    <property type="evidence" value="ECO:0007669"/>
    <property type="project" value="TreeGrafter"/>
</dbReference>
<keyword evidence="5 6" id="KW-0342">GTP-binding</keyword>
<organism evidence="9 10">
    <name type="scientific">Candidatus Gemmiger avicola</name>
    <dbReference type="NCBI Taxonomy" id="2838605"/>
    <lineage>
        <taxon>Bacteria</taxon>
        <taxon>Bacillati</taxon>
        <taxon>Bacillota</taxon>
        <taxon>Clostridia</taxon>
        <taxon>Eubacteriales</taxon>
        <taxon>Gemmiger</taxon>
    </lineage>
</organism>
<evidence type="ECO:0000256" key="5">
    <source>
        <dbReference type="ARBA" id="ARBA00023134"/>
    </source>
</evidence>
<proteinExistence type="inferred from homology"/>
<evidence type="ECO:0000256" key="4">
    <source>
        <dbReference type="ARBA" id="ARBA00022958"/>
    </source>
</evidence>
<reference evidence="9" key="2">
    <citation type="submission" date="2021-04" db="EMBL/GenBank/DDBJ databases">
        <authorList>
            <person name="Gilroy R."/>
        </authorList>
    </citation>
    <scope>NUCLEOTIDE SEQUENCE</scope>
    <source>
        <strain evidence="9">ChiBcec8-13705</strain>
    </source>
</reference>
<feature type="binding site" evidence="6">
    <location>
        <position position="256"/>
    </location>
    <ligand>
        <name>K(+)</name>
        <dbReference type="ChEBI" id="CHEBI:29103"/>
    </ligand>
</feature>
<dbReference type="PANTHER" id="PTHR42714:SF2">
    <property type="entry name" value="TRNA MODIFICATION GTPASE GTPBP3, MITOCHONDRIAL"/>
    <property type="match status" value="1"/>
</dbReference>
<evidence type="ECO:0000313" key="9">
    <source>
        <dbReference type="EMBL" id="HJB41266.1"/>
    </source>
</evidence>
<evidence type="ECO:0000256" key="1">
    <source>
        <dbReference type="ARBA" id="ARBA00011043"/>
    </source>
</evidence>
<keyword evidence="6" id="KW-0963">Cytoplasm</keyword>
<comment type="subcellular location">
    <subcellularLocation>
        <location evidence="6">Cytoplasm</location>
    </subcellularLocation>
</comment>
<keyword evidence="6" id="KW-0378">Hydrolase</keyword>
<reference evidence="9" key="1">
    <citation type="journal article" date="2021" name="PeerJ">
        <title>Extensive microbial diversity within the chicken gut microbiome revealed by metagenomics and culture.</title>
        <authorList>
            <person name="Gilroy R."/>
            <person name="Ravi A."/>
            <person name="Getino M."/>
            <person name="Pursley I."/>
            <person name="Horton D.L."/>
            <person name="Alikhan N.F."/>
            <person name="Baker D."/>
            <person name="Gharbi K."/>
            <person name="Hall N."/>
            <person name="Watson M."/>
            <person name="Adriaenssens E.M."/>
            <person name="Foster-Nyarko E."/>
            <person name="Jarju S."/>
            <person name="Secka A."/>
            <person name="Antonio M."/>
            <person name="Oren A."/>
            <person name="Chaudhuri R.R."/>
            <person name="La Ragione R."/>
            <person name="Hildebrand F."/>
            <person name="Pallen M.J."/>
        </authorList>
    </citation>
    <scope>NUCLEOTIDE SEQUENCE</scope>
    <source>
        <strain evidence="9">ChiBcec8-13705</strain>
    </source>
</reference>
<comment type="cofactor">
    <cofactor evidence="6">
        <name>K(+)</name>
        <dbReference type="ChEBI" id="CHEBI:29103"/>
    </cofactor>
    <text evidence="6">Binds 1 potassium ion per subunit.</text>
</comment>
<dbReference type="Proteomes" id="UP000886803">
    <property type="component" value="Unassembled WGS sequence"/>
</dbReference>
<dbReference type="HAMAP" id="MF_00379">
    <property type="entry name" value="GTPase_MnmE"/>
    <property type="match status" value="1"/>
</dbReference>
<dbReference type="InterPro" id="IPR018948">
    <property type="entry name" value="GTP-bd_TrmE_N"/>
</dbReference>
<feature type="binding site" evidence="6">
    <location>
        <position position="126"/>
    </location>
    <ligand>
        <name>(6S)-5-formyl-5,6,7,8-tetrahydrofolate</name>
        <dbReference type="ChEBI" id="CHEBI:57457"/>
    </ligand>
</feature>
<dbReference type="GO" id="GO:0005525">
    <property type="term" value="F:GTP binding"/>
    <property type="evidence" value="ECO:0007669"/>
    <property type="project" value="UniProtKB-UniRule"/>
</dbReference>
<feature type="binding site" evidence="6">
    <location>
        <position position="257"/>
    </location>
    <ligand>
        <name>Mg(2+)</name>
        <dbReference type="ChEBI" id="CHEBI:18420"/>
    </ligand>
</feature>
<feature type="binding site" evidence="6">
    <location>
        <begin position="232"/>
        <end position="237"/>
    </location>
    <ligand>
        <name>GTP</name>
        <dbReference type="ChEBI" id="CHEBI:37565"/>
    </ligand>
</feature>
<name>A0A9D2M5Z2_9FIRM</name>
<dbReference type="InterPro" id="IPR006073">
    <property type="entry name" value="GTP-bd"/>
</dbReference>
<comment type="caution">
    <text evidence="9">The sequence shown here is derived from an EMBL/GenBank/DDBJ whole genome shotgun (WGS) entry which is preliminary data.</text>
</comment>
<dbReference type="InterPro" id="IPR004520">
    <property type="entry name" value="GTPase_MnmE"/>
</dbReference>
<dbReference type="InterPro" id="IPR005225">
    <property type="entry name" value="Small_GTP-bd"/>
</dbReference>
<protein>
    <recommendedName>
        <fullName evidence="6">tRNA modification GTPase MnmE</fullName>
        <ecNumber evidence="6">3.6.-.-</ecNumber>
    </recommendedName>
</protein>
<feature type="binding site" evidence="6">
    <location>
        <position position="87"/>
    </location>
    <ligand>
        <name>(6S)-5-formyl-5,6,7,8-tetrahydrofolate</name>
        <dbReference type="ChEBI" id="CHEBI:57457"/>
    </ligand>
</feature>
<dbReference type="NCBIfam" id="TIGR00231">
    <property type="entry name" value="small_GTP"/>
    <property type="match status" value="1"/>
</dbReference>
<feature type="binding site" evidence="6">
    <location>
        <position position="236"/>
    </location>
    <ligand>
        <name>Mg(2+)</name>
        <dbReference type="ChEBI" id="CHEBI:18420"/>
    </ligand>
</feature>
<dbReference type="Gene3D" id="1.20.120.430">
    <property type="entry name" value="tRNA modification GTPase MnmE domain 2"/>
    <property type="match status" value="1"/>
</dbReference>
<evidence type="ECO:0000313" key="10">
    <source>
        <dbReference type="Proteomes" id="UP000886803"/>
    </source>
</evidence>
<feature type="domain" description="TrmE-type G" evidence="8">
    <location>
        <begin position="222"/>
        <end position="390"/>
    </location>
</feature>
<keyword evidence="6" id="KW-0479">Metal-binding</keyword>
<dbReference type="GO" id="GO:0005829">
    <property type="term" value="C:cytosol"/>
    <property type="evidence" value="ECO:0007669"/>
    <property type="project" value="TreeGrafter"/>
</dbReference>
<dbReference type="CDD" id="cd04164">
    <property type="entry name" value="trmE"/>
    <property type="match status" value="1"/>
</dbReference>
<dbReference type="EMBL" id="DWYG01000021">
    <property type="protein sequence ID" value="HJB41266.1"/>
    <property type="molecule type" value="Genomic_DNA"/>
</dbReference>
<feature type="binding site" evidence="6">
    <location>
        <position position="253"/>
    </location>
    <ligand>
        <name>K(+)</name>
        <dbReference type="ChEBI" id="CHEBI:29103"/>
    </ligand>
</feature>
<dbReference type="InterPro" id="IPR031168">
    <property type="entry name" value="G_TrmE"/>
</dbReference>
<dbReference type="Pfam" id="PF12631">
    <property type="entry name" value="MnmE_helical"/>
    <property type="match status" value="1"/>
</dbReference>
<gene>
    <name evidence="6 9" type="primary">mnmE</name>
    <name evidence="6" type="synonym">trmE</name>
    <name evidence="9" type="ORF">H9945_02070</name>
</gene>
<comment type="function">
    <text evidence="6">Exhibits a very high intrinsic GTPase hydrolysis rate. Involved in the addition of a carboxymethylaminomethyl (cmnm) group at the wobble position (U34) of certain tRNAs, forming tRNA-cmnm(5)s(2)U34.</text>
</comment>
<evidence type="ECO:0000259" key="8">
    <source>
        <dbReference type="PROSITE" id="PS51709"/>
    </source>
</evidence>
<keyword evidence="6" id="KW-0460">Magnesium</keyword>
<feature type="binding site" evidence="6">
    <location>
        <begin position="276"/>
        <end position="279"/>
    </location>
    <ligand>
        <name>GTP</name>
        <dbReference type="ChEBI" id="CHEBI:37565"/>
    </ligand>
</feature>
<keyword evidence="2 6" id="KW-0819">tRNA processing</keyword>
<dbReference type="InterPro" id="IPR027266">
    <property type="entry name" value="TrmE/GcvT-like"/>
</dbReference>
<evidence type="ECO:0000256" key="7">
    <source>
        <dbReference type="RuleBase" id="RU003313"/>
    </source>
</evidence>
<dbReference type="InterPro" id="IPR027368">
    <property type="entry name" value="MnmE_dom2"/>
</dbReference>
<dbReference type="Pfam" id="PF01926">
    <property type="entry name" value="MMR_HSR1"/>
    <property type="match status" value="1"/>
</dbReference>
<feature type="binding site" evidence="6">
    <location>
        <position position="465"/>
    </location>
    <ligand>
        <name>(6S)-5-formyl-5,6,7,8-tetrahydrofolate</name>
        <dbReference type="ChEBI" id="CHEBI:57457"/>
    </ligand>
</feature>
<evidence type="ECO:0000256" key="2">
    <source>
        <dbReference type="ARBA" id="ARBA00022694"/>
    </source>
</evidence>
<feature type="binding site" evidence="6">
    <location>
        <begin position="251"/>
        <end position="257"/>
    </location>
    <ligand>
        <name>GTP</name>
        <dbReference type="ChEBI" id="CHEBI:37565"/>
    </ligand>
</feature>
<feature type="binding site" evidence="6">
    <location>
        <position position="232"/>
    </location>
    <ligand>
        <name>K(+)</name>
        <dbReference type="ChEBI" id="CHEBI:29103"/>
    </ligand>
</feature>
<sequence>MDLSRTVCALATAPGEGGIAVVRVSGPEAYPIVGRVFFPVHAGKTVEQARGYTALLGHYRLRGQEMDETIALFFRAPHSYTGEDVIELSVHGGSAMADGLLEALLLAGCAPAGPGEFTRRAVVNGRMSLTQAEAVMEIIAANGRQGAALAKTALDGALAREIAGIQADLQTLNAHLVAWIDYPEEDVPELLPGELTLTLEAAKAKLDALINAYGAGAVLRRGVDCVLLGRPNVGKSTLLNLLAGFDRAIVTPVAGTTRDVLEQAVQLGDLRLNLFDTAGVRDVGEEGDAIEAEGIRRSWKKLEEAGLVLAVFDAGAPLTEDDLAIAKACAGRPAIGILNKQDLNPTEAAMQAQREALAPCFRRLLPLTARDPASRPALAAAVAELLGTAGLDPNAAQLCNARQLAAATAARDALDQAIASQREGLGPDAAGVCLADTLRALADLSGQDATEATLDEVFSTFCVGK</sequence>
<dbReference type="Gene3D" id="3.30.1360.120">
    <property type="entry name" value="Probable tRNA modification gtpase trme, domain 1"/>
    <property type="match status" value="1"/>
</dbReference>
<evidence type="ECO:0000256" key="6">
    <source>
        <dbReference type="HAMAP-Rule" id="MF_00379"/>
    </source>
</evidence>
<dbReference type="GO" id="GO:0003924">
    <property type="term" value="F:GTPase activity"/>
    <property type="evidence" value="ECO:0007669"/>
    <property type="project" value="UniProtKB-UniRule"/>
</dbReference>
<dbReference type="GO" id="GO:0002098">
    <property type="term" value="P:tRNA wobble uridine modification"/>
    <property type="evidence" value="ECO:0007669"/>
    <property type="project" value="TreeGrafter"/>
</dbReference>
<dbReference type="NCBIfam" id="TIGR00450">
    <property type="entry name" value="mnmE_trmE_thdF"/>
    <property type="match status" value="1"/>
</dbReference>
<keyword evidence="3 6" id="KW-0547">Nucleotide-binding</keyword>
<comment type="similarity">
    <text evidence="1 6 7">Belongs to the TRAFAC class TrmE-Era-EngA-EngB-Septin-like GTPase superfamily. TrmE GTPase family.</text>
</comment>
<evidence type="ECO:0000256" key="3">
    <source>
        <dbReference type="ARBA" id="ARBA00022741"/>
    </source>
</evidence>
<feature type="binding site" evidence="6">
    <location>
        <position position="23"/>
    </location>
    <ligand>
        <name>(6S)-5-formyl-5,6,7,8-tetrahydrofolate</name>
        <dbReference type="ChEBI" id="CHEBI:57457"/>
    </ligand>
</feature>
<dbReference type="CDD" id="cd14858">
    <property type="entry name" value="TrmE_N"/>
    <property type="match status" value="1"/>
</dbReference>
<dbReference type="EC" id="3.6.-.-" evidence="6"/>
<dbReference type="Pfam" id="PF10396">
    <property type="entry name" value="TrmE_N"/>
    <property type="match status" value="1"/>
</dbReference>
<keyword evidence="4 6" id="KW-0630">Potassium</keyword>